<dbReference type="EMBL" id="JBHMDY010000013">
    <property type="protein sequence ID" value="MFB9261277.1"/>
    <property type="molecule type" value="Genomic_DNA"/>
</dbReference>
<name>A0ABV5JV55_9ACTN</name>
<protein>
    <recommendedName>
        <fullName evidence="5">DUF4352 domain-containing protein</fullName>
    </recommendedName>
</protein>
<gene>
    <name evidence="3" type="ORF">ACFFVD_15880</name>
</gene>
<evidence type="ECO:0000313" key="4">
    <source>
        <dbReference type="Proteomes" id="UP001589700"/>
    </source>
</evidence>
<keyword evidence="4" id="KW-1185">Reference proteome</keyword>
<sequence length="184" mass="19002">MRRVALAAALMATIAVSGACSSSDSDERRTLPATANADTGPVPTSQQFDRPFPVAGDDWDATVTLSNLRIVPTSAYADTVFAVDVRAVQSAGQPEIGPASLSAYSPTGVEYELIENPAGIVNDPLVPSVMTMPGEQIQGMVAWKMAGGDRIGRLEVASPRTLASITVTLQPADPSAQTADASAS</sequence>
<proteinExistence type="predicted"/>
<feature type="region of interest" description="Disordered" evidence="1">
    <location>
        <begin position="20"/>
        <end position="49"/>
    </location>
</feature>
<organism evidence="3 4">
    <name type="scientific">Dietzia aerolata</name>
    <dbReference type="NCBI Taxonomy" id="595984"/>
    <lineage>
        <taxon>Bacteria</taxon>
        <taxon>Bacillati</taxon>
        <taxon>Actinomycetota</taxon>
        <taxon>Actinomycetes</taxon>
        <taxon>Mycobacteriales</taxon>
        <taxon>Dietziaceae</taxon>
        <taxon>Dietzia</taxon>
    </lineage>
</organism>
<keyword evidence="2" id="KW-0732">Signal</keyword>
<feature type="signal peptide" evidence="2">
    <location>
        <begin position="1"/>
        <end position="19"/>
    </location>
</feature>
<evidence type="ECO:0008006" key="5">
    <source>
        <dbReference type="Google" id="ProtNLM"/>
    </source>
</evidence>
<dbReference type="RefSeq" id="WP_182630849.1">
    <property type="nucleotide sequence ID" value="NZ_JAALDM010000015.1"/>
</dbReference>
<dbReference type="PROSITE" id="PS51257">
    <property type="entry name" value="PROKAR_LIPOPROTEIN"/>
    <property type="match status" value="1"/>
</dbReference>
<comment type="caution">
    <text evidence="3">The sequence shown here is derived from an EMBL/GenBank/DDBJ whole genome shotgun (WGS) entry which is preliminary data.</text>
</comment>
<evidence type="ECO:0000256" key="1">
    <source>
        <dbReference type="SAM" id="MobiDB-lite"/>
    </source>
</evidence>
<evidence type="ECO:0000313" key="3">
    <source>
        <dbReference type="EMBL" id="MFB9261277.1"/>
    </source>
</evidence>
<reference evidence="3 4" key="1">
    <citation type="submission" date="2024-09" db="EMBL/GenBank/DDBJ databases">
        <authorList>
            <person name="Sun Q."/>
            <person name="Mori K."/>
        </authorList>
    </citation>
    <scope>NUCLEOTIDE SEQUENCE [LARGE SCALE GENOMIC DNA]</scope>
    <source>
        <strain evidence="3 4">CCM 7659</strain>
    </source>
</reference>
<feature type="chain" id="PRO_5046790484" description="DUF4352 domain-containing protein" evidence="2">
    <location>
        <begin position="20"/>
        <end position="184"/>
    </location>
</feature>
<dbReference type="Proteomes" id="UP001589700">
    <property type="component" value="Unassembled WGS sequence"/>
</dbReference>
<evidence type="ECO:0000256" key="2">
    <source>
        <dbReference type="SAM" id="SignalP"/>
    </source>
</evidence>
<accession>A0ABV5JV55</accession>